<name>G7YVQ3_CLOSI</name>
<keyword evidence="2" id="KW-0862">Zinc</keyword>
<evidence type="ECO:0000256" key="1">
    <source>
        <dbReference type="ARBA" id="ARBA00010213"/>
    </source>
</evidence>
<dbReference type="PANTHER" id="PTHR21562:SF122">
    <property type="entry name" value="PALMITOLEOYL-PROTEIN CARBOXYLESTERASE NOTUM"/>
    <property type="match status" value="1"/>
</dbReference>
<accession>G7YVQ3</accession>
<keyword evidence="2" id="KW-0863">Zinc-finger</keyword>
<evidence type="ECO:0000313" key="5">
    <source>
        <dbReference type="Proteomes" id="UP000008909"/>
    </source>
</evidence>
<proteinExistence type="inferred from homology"/>
<evidence type="ECO:0000313" key="4">
    <source>
        <dbReference type="EMBL" id="GAA57033.1"/>
    </source>
</evidence>
<keyword evidence="5" id="KW-1185">Reference proteome</keyword>
<feature type="domain" description="C3H1-type" evidence="3">
    <location>
        <begin position="1427"/>
        <end position="1454"/>
    </location>
</feature>
<reference key="2">
    <citation type="submission" date="2011-10" db="EMBL/GenBank/DDBJ databases">
        <title>The genome and transcriptome sequence of Clonorchis sinensis provide insights into the carcinogenic liver fluke.</title>
        <authorList>
            <person name="Wang X."/>
            <person name="Huang Y."/>
            <person name="Chen W."/>
            <person name="Liu H."/>
            <person name="Guo L."/>
            <person name="Chen Y."/>
            <person name="Luo F."/>
            <person name="Zhou W."/>
            <person name="Sun J."/>
            <person name="Mao Q."/>
            <person name="Liang P."/>
            <person name="Zhou C."/>
            <person name="Tian Y."/>
            <person name="Men J."/>
            <person name="Lv X."/>
            <person name="Huang L."/>
            <person name="Zhou J."/>
            <person name="Hu Y."/>
            <person name="Li R."/>
            <person name="Zhang F."/>
            <person name="Lei H."/>
            <person name="Li X."/>
            <person name="Hu X."/>
            <person name="Liang C."/>
            <person name="Xu J."/>
            <person name="Wu Z."/>
            <person name="Yu X."/>
        </authorList>
    </citation>
    <scope>NUCLEOTIDE SEQUENCE</scope>
    <source>
        <strain>Henan</strain>
    </source>
</reference>
<dbReference type="ESTHER" id="closi-g7yvq3">
    <property type="family name" value="Pectinacetylesterase-Notum"/>
</dbReference>
<dbReference type="GO" id="GO:0008270">
    <property type="term" value="F:zinc ion binding"/>
    <property type="evidence" value="ECO:0007669"/>
    <property type="project" value="UniProtKB-KW"/>
</dbReference>
<dbReference type="Pfam" id="PF03283">
    <property type="entry name" value="PAE"/>
    <property type="match status" value="1"/>
</dbReference>
<sequence>MKCSSALFIPVDELQQQPSRPANAMKPFVSDQEVHITRGSIVSHISPLVLFLCLWLTNVSSRPNYKYLLQAESPNVPELRNSYDTWESAASVAPWEPPVAPADTDDNQRGEALPWNQQTNRERDYHYTSRIPANAMKPFVSDQEVHITRGSIVSHISPLVLFLCLWLTNVSSRPNYKYLLQAESPNVPELRNSYDTWESAASVAPWEPPVAPADTDDNQRGEALPWNQQTNRERDYHYTSRMYYTLTLLNDTNALCNDGTQAGYYYRRSKRGNSQNWLIFLEGGWYCFDNITCQLRESSTFSLFSSSSWPQQRPSSDVSAAKYLTESQNIAHIQTCDAIRRDLGSRLPWILQAVTDSLPWGNTREIHRVVFAGSSAGGIGVLMNIDRLRRRIVTKIGHPILVSGIVDSAWFIHIPAYRPSACSNIFECPAEEGIHRGMRYWKAHIPKSCRQNQPKEEKWKCFLAPFMYRYIKTPVYIVQSLFDEAQMQMSKVPLLTGGTYGKWTYIQKLGKQVAQSLQNIKGVFAPSCIDHEILTKNNWVHKAIGNTGLVDALLAWDRHLLREWSREKLFHWSLRNAQSLFYLRAQYLSDHSRQVTNSGQPINFRFTRNSTLLFLSRLISMLNNRSKQNRHQPVFPHTSYPRKPIANDPVDISQNLRTSDTLLVNSNKKSLLQYEPSSALIVRPHGSREQRSLLWPRYRRALDGFSSPVSSHVPRNEYLLYHLIDSCGLAAGSNTHGPYVCSEKDQGSATKIQVQKHRADQLDNLIPQCNPTCGFLSNPQRMKLVDVLALYEINTEVLAKILGLTSSELRNLNSEEQMKLLFCGNSRVLTTKRQRLGILPQPCFFVVTGNFRRILRLKGLERVIVQELMTVQPTDRWDQMLNTRAIEVKVTQDRQWKDRQIRMFDQLISMTQGSGKVTEITKPSINYQSVANVTDRPRSKNERCRLEKRLNFALSSAEAEKPRVQLADKGKATVIMNKSNSLQKSLRTRTRSPISPALASIYMEEYEQMALTGYPCPPKVFWRYVDDTFVVIKRDDIKLTCLKEAYVSCVMGATAKWLGVDSGSVWLHRGIVVVMSNSGTLRVDKQRGSGPRRPQGYSDGAHHFRHEQIWILVLVGSHDTRSTHSQKPDNAEAICQPNRANHQSPNQPLVNATELSVVRHIFDNGLIWCLPFGLVILQVRSEKTTDKLASRYPTTLSSPVRPSSHLNCRNSKTTHLATNYFRQPGNQIFSNFRPDPISQTLSVPLTRAAFGSIYCGSSRSACADVSEPTKLNDVIEACYTTTEDGVRVCEEETLEVVLASNLSAVARRTVTTQTSCPIENIMRRNVCKNIIADDKPSVDKAKLSRWLTAKPSIQNPPIPPMMGLTFESFVGDYGLAIPFQQFQKKYDCYHCTNCDLQRDGQQPVRSGCNECVVVTQPNQSSDRLCNQGGTSICKNQKTAYCCQGNLCNFSHPSYRSTDCRILCVLITGMLIILNTLW</sequence>
<organism evidence="4 5">
    <name type="scientific">Clonorchis sinensis</name>
    <name type="common">Chinese liver fluke</name>
    <dbReference type="NCBI Taxonomy" id="79923"/>
    <lineage>
        <taxon>Eukaryota</taxon>
        <taxon>Metazoa</taxon>
        <taxon>Spiralia</taxon>
        <taxon>Lophotrochozoa</taxon>
        <taxon>Platyhelminthes</taxon>
        <taxon>Trematoda</taxon>
        <taxon>Digenea</taxon>
        <taxon>Opisthorchiida</taxon>
        <taxon>Opisthorchiata</taxon>
        <taxon>Opisthorchiidae</taxon>
        <taxon>Clonorchis</taxon>
    </lineage>
</organism>
<protein>
    <submittedName>
        <fullName evidence="4">Protein notum homolog</fullName>
    </submittedName>
</protein>
<gene>
    <name evidence="4" type="ORF">CLF_112032</name>
</gene>
<dbReference type="PROSITE" id="PS50103">
    <property type="entry name" value="ZF_C3H1"/>
    <property type="match status" value="1"/>
</dbReference>
<keyword evidence="2" id="KW-0479">Metal-binding</keyword>
<dbReference type="PANTHER" id="PTHR21562">
    <property type="entry name" value="NOTUM-RELATED"/>
    <property type="match status" value="1"/>
</dbReference>
<evidence type="ECO:0000256" key="2">
    <source>
        <dbReference type="PROSITE-ProRule" id="PRU00723"/>
    </source>
</evidence>
<dbReference type="Proteomes" id="UP000008909">
    <property type="component" value="Unassembled WGS sequence"/>
</dbReference>
<dbReference type="InterPro" id="IPR004963">
    <property type="entry name" value="PAE/NOTUM"/>
</dbReference>
<dbReference type="GO" id="GO:0016787">
    <property type="term" value="F:hydrolase activity"/>
    <property type="evidence" value="ECO:0007669"/>
    <property type="project" value="InterPro"/>
</dbReference>
<dbReference type="EMBL" id="DF144503">
    <property type="protein sequence ID" value="GAA57033.1"/>
    <property type="molecule type" value="Genomic_DNA"/>
</dbReference>
<feature type="zinc finger region" description="C3H1-type" evidence="2">
    <location>
        <begin position="1427"/>
        <end position="1454"/>
    </location>
</feature>
<reference evidence="4" key="1">
    <citation type="journal article" date="2011" name="Genome Biol.">
        <title>The draft genome of the carcinogenic human liver fluke Clonorchis sinensis.</title>
        <authorList>
            <person name="Wang X."/>
            <person name="Chen W."/>
            <person name="Huang Y."/>
            <person name="Sun J."/>
            <person name="Men J."/>
            <person name="Liu H."/>
            <person name="Luo F."/>
            <person name="Guo L."/>
            <person name="Lv X."/>
            <person name="Deng C."/>
            <person name="Zhou C."/>
            <person name="Fan Y."/>
            <person name="Li X."/>
            <person name="Huang L."/>
            <person name="Hu Y."/>
            <person name="Liang C."/>
            <person name="Hu X."/>
            <person name="Xu J."/>
            <person name="Yu X."/>
        </authorList>
    </citation>
    <scope>NUCLEOTIDE SEQUENCE [LARGE SCALE GENOMIC DNA]</scope>
    <source>
        <strain evidence="4">Henan</strain>
    </source>
</reference>
<dbReference type="InterPro" id="IPR000571">
    <property type="entry name" value="Znf_CCCH"/>
</dbReference>
<comment type="similarity">
    <text evidence="1">Belongs to the pectinacetylesterase family. Notum subfamily.</text>
</comment>
<evidence type="ECO:0000259" key="3">
    <source>
        <dbReference type="PROSITE" id="PS50103"/>
    </source>
</evidence>